<reference evidence="2 3" key="1">
    <citation type="submission" date="2018-07" db="EMBL/GenBank/DDBJ databases">
        <title>Leeuwenhoekiella genomics.</title>
        <authorList>
            <person name="Tahon G."/>
            <person name="Willems A."/>
        </authorList>
    </citation>
    <scope>NUCLEOTIDE SEQUENCE [LARGE SCALE GENOMIC DNA]</scope>
    <source>
        <strain evidence="2 3">LMG 29608</strain>
    </source>
</reference>
<evidence type="ECO:0000313" key="2">
    <source>
        <dbReference type="EMBL" id="RXG22301.1"/>
    </source>
</evidence>
<name>A0A4Q0P775_9FLAO</name>
<feature type="chain" id="PRO_5020995191" description="Lipocalin-like protein" evidence="1">
    <location>
        <begin position="18"/>
        <end position="127"/>
    </location>
</feature>
<dbReference type="Proteomes" id="UP000289859">
    <property type="component" value="Unassembled WGS sequence"/>
</dbReference>
<dbReference type="AlphaFoldDB" id="A0A4Q0P775"/>
<comment type="caution">
    <text evidence="2">The sequence shown here is derived from an EMBL/GenBank/DDBJ whole genome shotgun (WGS) entry which is preliminary data.</text>
</comment>
<dbReference type="EMBL" id="QOVK01000006">
    <property type="protein sequence ID" value="RXG22301.1"/>
    <property type="molecule type" value="Genomic_DNA"/>
</dbReference>
<evidence type="ECO:0000256" key="1">
    <source>
        <dbReference type="SAM" id="SignalP"/>
    </source>
</evidence>
<evidence type="ECO:0000313" key="3">
    <source>
        <dbReference type="Proteomes" id="UP000289859"/>
    </source>
</evidence>
<gene>
    <name evidence="2" type="ORF">DSM02_1900</name>
</gene>
<dbReference type="OrthoDB" id="708275at2"/>
<protein>
    <recommendedName>
        <fullName evidence="4">Lipocalin-like protein</fullName>
    </recommendedName>
</protein>
<proteinExistence type="predicted"/>
<keyword evidence="3" id="KW-1185">Reference proteome</keyword>
<dbReference type="RefSeq" id="WP_128765368.1">
    <property type="nucleotide sequence ID" value="NZ_JBHUOO010000046.1"/>
</dbReference>
<organism evidence="2 3">
    <name type="scientific">Leeuwenhoekiella polynyae</name>
    <dbReference type="NCBI Taxonomy" id="1550906"/>
    <lineage>
        <taxon>Bacteria</taxon>
        <taxon>Pseudomonadati</taxon>
        <taxon>Bacteroidota</taxon>
        <taxon>Flavobacteriia</taxon>
        <taxon>Flavobacteriales</taxon>
        <taxon>Flavobacteriaceae</taxon>
        <taxon>Leeuwenhoekiella</taxon>
    </lineage>
</organism>
<accession>A0A4Q0P775</accession>
<feature type="signal peptide" evidence="1">
    <location>
        <begin position="1"/>
        <end position="17"/>
    </location>
</feature>
<evidence type="ECO:0008006" key="4">
    <source>
        <dbReference type="Google" id="ProtNLM"/>
    </source>
</evidence>
<dbReference type="PROSITE" id="PS51257">
    <property type="entry name" value="PROKAR_LIPOPROTEIN"/>
    <property type="match status" value="1"/>
</dbReference>
<keyword evidence="1" id="KW-0732">Signal</keyword>
<sequence length="127" mass="14450">MKILGLNFFLGLTMAMAIQSCDNDDDGKGQENDITGQWHLYQRFDGDGIDPVDNGKTLTFTEENNFIDSFLPDCQGTFSMDNDTITIDMPCKDEPIQYVFSFEEMNLILVELPSTCDEGCYDIYKKK</sequence>